<reference evidence="4" key="1">
    <citation type="journal article" date="2019" name="Int. J. Syst. Evol. Microbiol.">
        <title>The Global Catalogue of Microorganisms (GCM) 10K type strain sequencing project: providing services to taxonomists for standard genome sequencing and annotation.</title>
        <authorList>
            <consortium name="The Broad Institute Genomics Platform"/>
            <consortium name="The Broad Institute Genome Sequencing Center for Infectious Disease"/>
            <person name="Wu L."/>
            <person name="Ma J."/>
        </authorList>
    </citation>
    <scope>NUCLEOTIDE SEQUENCE [LARGE SCALE GENOMIC DNA]</scope>
    <source>
        <strain evidence="4">KCTC 42964</strain>
    </source>
</reference>
<evidence type="ECO:0000313" key="4">
    <source>
        <dbReference type="Proteomes" id="UP001595528"/>
    </source>
</evidence>
<name>A0ABV7KWQ8_9PROT</name>
<keyword evidence="4" id="KW-1185">Reference proteome</keyword>
<protein>
    <submittedName>
        <fullName evidence="3">AsmA-like C-terminal domain-containing protein</fullName>
    </submittedName>
</protein>
<evidence type="ECO:0000256" key="1">
    <source>
        <dbReference type="SAM" id="SignalP"/>
    </source>
</evidence>
<gene>
    <name evidence="3" type="ORF">ACFOGJ_05815</name>
</gene>
<dbReference type="Proteomes" id="UP001595528">
    <property type="component" value="Unassembled WGS sequence"/>
</dbReference>
<feature type="signal peptide" evidence="1">
    <location>
        <begin position="1"/>
        <end position="22"/>
    </location>
</feature>
<organism evidence="3 4">
    <name type="scientific">Marinibaculum pumilum</name>
    <dbReference type="NCBI Taxonomy" id="1766165"/>
    <lineage>
        <taxon>Bacteria</taxon>
        <taxon>Pseudomonadati</taxon>
        <taxon>Pseudomonadota</taxon>
        <taxon>Alphaproteobacteria</taxon>
        <taxon>Rhodospirillales</taxon>
        <taxon>Rhodospirillaceae</taxon>
        <taxon>Marinibaculum</taxon>
    </lineage>
</organism>
<accession>A0ABV7KWQ8</accession>
<dbReference type="InterPro" id="IPR025263">
    <property type="entry name" value="YhdP_central"/>
</dbReference>
<feature type="domain" description="YhdP central" evidence="2">
    <location>
        <begin position="440"/>
        <end position="923"/>
    </location>
</feature>
<comment type="caution">
    <text evidence="3">The sequence shown here is derived from an EMBL/GenBank/DDBJ whole genome shotgun (WGS) entry which is preliminary data.</text>
</comment>
<dbReference type="EMBL" id="JBHRTR010000015">
    <property type="protein sequence ID" value="MFC3226737.1"/>
    <property type="molecule type" value="Genomic_DNA"/>
</dbReference>
<dbReference type="RefSeq" id="WP_379898860.1">
    <property type="nucleotide sequence ID" value="NZ_JBHRTR010000015.1"/>
</dbReference>
<proteinExistence type="predicted"/>
<dbReference type="Pfam" id="PF13116">
    <property type="entry name" value="YhdP"/>
    <property type="match status" value="1"/>
</dbReference>
<feature type="chain" id="PRO_5045809239" evidence="1">
    <location>
        <begin position="23"/>
        <end position="1210"/>
    </location>
</feature>
<keyword evidence="1" id="KW-0732">Signal</keyword>
<evidence type="ECO:0000259" key="2">
    <source>
        <dbReference type="Pfam" id="PF13116"/>
    </source>
</evidence>
<evidence type="ECO:0000313" key="3">
    <source>
        <dbReference type="EMBL" id="MFC3226737.1"/>
    </source>
</evidence>
<sequence>MLFWRLATAGLSLSFVTPYVNAALQDAVPGYQVAVGDTELFWQGLDAPVGVIASDVRVAATGAGSAVTIPRLHLDFAAAALLRGELSLTRVEADGALLNLTRNADGELGLAVTPSDATEGGPPGEPSMQLEAEDPGRLAAGADPERASMLANIAGELLQAPRDQASRDGGTLAGLDAVGVTGSRLIVDDAVTGRSWQADNVRIAAERGDTGIVLRGAMDLDLGDGRRLPISLTGFHRRGSNAIDARVAGGPVYPAELATGGQDDWLQTVDAPLLFEAGFRFDGSGLPAVIDGRITGAVGRLRLPSTMAEALPLSDLDLRFRLHPRTKRFDVTRLSVNLAGAPLSGQGALTWSGTALEPLVPEALVAAVAAPRLESVEWRGQVGPVRGVSLRDGRLHVATDGVPEPPSGLPSAMVALETPLDLSLAYQAAGARPGVLRAEATVAGARLDLPAYFDHPLSLTDLAVGLRFDAAAGRLDVGHAALQAEGVAASFNGSLDLAEQGAGERGGDGTGQPWRHLTLEGDFGSMTLAQLLALWPKPFAAITRDWFEANLEQALLQAPRIEVDMAAADLTAGDLPEGSIDLRFGLADAVLHYLRPMSPIRGMSAEGRLTQDAFTLTDAAGTLDGMRISDGSVTIARLQEPLPLADIRYRIEGAIAGMLALLGQKPLELPQRTGLEPGAVGGNAGLDVSLAFPLRDGLDMTDIAFGIAGPLSGVEMRDVIGDIDLSRGALQVSADRDGLDAKGEGRLAGVPAGIEWRQPIDSGDPARFRIRARLDDLQRARWGVDLEPFVTGPVGADLTFLERGGGSWEMGASLDLEAARLAVPALHLDKPAGTPATAALRGEVGPDGVSALSVDNLVGPDLGVTAQVSLADGAVNRVDLSRLEIGASDMSGWAQANPNGIWSVFLQGAQADLRPYLDGMADGVDAEGAAGRRTPPPTGVSADLVLNVSRAIITDDFVTTDLAMEVGLRDGLIERLQGQAVLPAEPAGVGAAGAGPGTIRLRAARDGQSLRFALNSDDAGGSFRSIGFDKMRGGSLVAVGTAPVSDPGRISARAVVQDTRIVEVPELEALVSDPSERDAAGAPAGRGVPVEVAEMEVALEGATLLVRELRARGPGIGITLQGEIGLEVDRAALTGTFVPAYALNNAFGEIPIIGDLLIGREGEGLIGFTFRVSGPLDAPDVDVNPLSGLAPGFLRRIFEFTPPNLGGPDG</sequence>